<evidence type="ECO:0000313" key="3">
    <source>
        <dbReference type="Proteomes" id="UP001295423"/>
    </source>
</evidence>
<feature type="region of interest" description="Disordered" evidence="1">
    <location>
        <begin position="373"/>
        <end position="394"/>
    </location>
</feature>
<comment type="caution">
    <text evidence="2">The sequence shown here is derived from an EMBL/GenBank/DDBJ whole genome shotgun (WGS) entry which is preliminary data.</text>
</comment>
<organism evidence="2 3">
    <name type="scientific">Cylindrotheca closterium</name>
    <dbReference type="NCBI Taxonomy" id="2856"/>
    <lineage>
        <taxon>Eukaryota</taxon>
        <taxon>Sar</taxon>
        <taxon>Stramenopiles</taxon>
        <taxon>Ochrophyta</taxon>
        <taxon>Bacillariophyta</taxon>
        <taxon>Bacillariophyceae</taxon>
        <taxon>Bacillariophycidae</taxon>
        <taxon>Bacillariales</taxon>
        <taxon>Bacillariaceae</taxon>
        <taxon>Cylindrotheca</taxon>
    </lineage>
</organism>
<dbReference type="AlphaFoldDB" id="A0AAD2GDV1"/>
<dbReference type="Proteomes" id="UP001295423">
    <property type="component" value="Unassembled WGS sequence"/>
</dbReference>
<proteinExistence type="predicted"/>
<dbReference type="EMBL" id="CAKOGP040002534">
    <property type="protein sequence ID" value="CAJ1970531.1"/>
    <property type="molecule type" value="Genomic_DNA"/>
</dbReference>
<protein>
    <submittedName>
        <fullName evidence="2">Uncharacterized protein</fullName>
    </submittedName>
</protein>
<accession>A0AAD2GDV1</accession>
<evidence type="ECO:0000313" key="2">
    <source>
        <dbReference type="EMBL" id="CAJ1970531.1"/>
    </source>
</evidence>
<sequence>MLFRTLALVGHEQNRSRAERLLQNYGFDISSIQESIRARSLQILMLTPSHDDTEAAAVALYEKQDNAVHLIVIATAPNFTRHRLCQRLIERLCIDNGNPLYVKTEKFSMSHGIFTRLGFKPCRNDSHTTTSRIDVAGEVSIVLGMNHSNGTLPEAQLEQGIGKEYLETFLANAALHGFQFADQKEIPGRMLSSYLITAFHETSLESLREIVPRLVAKDTAWFRNLAAPEYRRWLSFKLRLLYLSLANEQSFRKHLWRLGLPEQYDALHFAEAVNDQMPTGEGWPKECDSTQDLSCLDLLLLNTLKIETRVQFVPLVRNYGELLKVGFGGDTIPPSRMATMFFYMPDWEAPPTFLFTLPLHLAGEALAIKETIGEDNPYPPKQRKRTRSSLGCYY</sequence>
<gene>
    <name evidence="2" type="ORF">CYCCA115_LOCUS24547</name>
</gene>
<keyword evidence="3" id="KW-1185">Reference proteome</keyword>
<reference evidence="2" key="1">
    <citation type="submission" date="2023-08" db="EMBL/GenBank/DDBJ databases">
        <authorList>
            <person name="Audoor S."/>
            <person name="Bilcke G."/>
        </authorList>
    </citation>
    <scope>NUCLEOTIDE SEQUENCE</scope>
</reference>
<name>A0AAD2GDV1_9STRA</name>
<evidence type="ECO:0000256" key="1">
    <source>
        <dbReference type="SAM" id="MobiDB-lite"/>
    </source>
</evidence>